<proteinExistence type="predicted"/>
<dbReference type="EMBL" id="LGFT01000035">
    <property type="protein sequence ID" value="KUK44090.1"/>
    <property type="molecule type" value="Genomic_DNA"/>
</dbReference>
<evidence type="ECO:0000313" key="2">
    <source>
        <dbReference type="Proteomes" id="UP000057043"/>
    </source>
</evidence>
<reference evidence="1 2" key="1">
    <citation type="journal article" date="2015" name="MBio">
        <title>Genome-Resolved Metagenomic Analysis Reveals Roles for Candidate Phyla and Other Microbial Community Members in Biogeochemical Transformations in Oil Reservoirs.</title>
        <authorList>
            <person name="Hu P."/>
            <person name="Tom L."/>
            <person name="Singh A."/>
            <person name="Thomas B.C."/>
            <person name="Baker B.J."/>
            <person name="Piceno Y.M."/>
            <person name="Andersen G.L."/>
            <person name="Banfield J.F."/>
        </authorList>
    </citation>
    <scope>NUCLEOTIDE SEQUENCE [LARGE SCALE GENOMIC DNA]</scope>
    <source>
        <strain evidence="1">57_489</strain>
    </source>
</reference>
<gene>
    <name evidence="1" type="ORF">XD72_1543</name>
</gene>
<accession>A0A101FTB6</accession>
<dbReference type="AlphaFoldDB" id="A0A101FTB6"/>
<evidence type="ECO:0000313" key="1">
    <source>
        <dbReference type="EMBL" id="KUK44090.1"/>
    </source>
</evidence>
<sequence length="145" mass="16052">MGAEDLPVAWDHDVGPLQCRHPAPPQGLCIEGVFVLQGQQGLSISPMDSTLPPPEEVSRHKPDLAIGLDEEGGVIRGVAGRREDLDIRSRDKFFVWYHLFPPIDVARIADLRLRKEPQVEDVVEVGVGYEYEVHVLVRKAPSGEA</sequence>
<organism evidence="1 2">
    <name type="scientific">Methanothrix harundinacea</name>
    <dbReference type="NCBI Taxonomy" id="301375"/>
    <lineage>
        <taxon>Archaea</taxon>
        <taxon>Methanobacteriati</taxon>
        <taxon>Methanobacteriota</taxon>
        <taxon>Stenosarchaea group</taxon>
        <taxon>Methanomicrobia</taxon>
        <taxon>Methanotrichales</taxon>
        <taxon>Methanotrichaceae</taxon>
        <taxon>Methanothrix</taxon>
    </lineage>
</organism>
<protein>
    <submittedName>
        <fullName evidence="1">Uncharacterized protein</fullName>
    </submittedName>
</protein>
<dbReference type="Proteomes" id="UP000057043">
    <property type="component" value="Unassembled WGS sequence"/>
</dbReference>
<comment type="caution">
    <text evidence="1">The sequence shown here is derived from an EMBL/GenBank/DDBJ whole genome shotgun (WGS) entry which is preliminary data.</text>
</comment>
<name>A0A101FTB6_9EURY</name>